<evidence type="ECO:0000256" key="4">
    <source>
        <dbReference type="ARBA" id="ARBA00022574"/>
    </source>
</evidence>
<name>A0A7R8WF44_9CRUS</name>
<dbReference type="SUPFAM" id="SSF50978">
    <property type="entry name" value="WD40 repeat-like"/>
    <property type="match status" value="1"/>
</dbReference>
<keyword evidence="3" id="KW-0698">rRNA processing</keyword>
<dbReference type="PANTHER" id="PTHR19924:SF26">
    <property type="entry name" value="U3 SMALL NUCLEOLAR RNA-ASSOCIATED PROTEIN 15 HOMOLOG"/>
    <property type="match status" value="1"/>
</dbReference>
<dbReference type="InterPro" id="IPR001680">
    <property type="entry name" value="WD40_rpt"/>
</dbReference>
<gene>
    <name evidence="9" type="ORF">CTOB1V02_LOCUS5660</name>
</gene>
<evidence type="ECO:0000256" key="1">
    <source>
        <dbReference type="ARBA" id="ARBA00004604"/>
    </source>
</evidence>
<sequence length="308" mass="33500">MRQCVLSTFSHGSPVECLSLVPSGGGTLLASAGGTEIHIWDLLQSRSNSGSGKPLVTLSHHHKTITCLSVVGGVRSSCDIRLLSGSLDRHVKIYDITDYSVVHSLTYPSPVLSLGVAENAELSPLVVGMTDGVISIRHRGRGREPLATGLSVRRKREMERKAERNRKYLSDGFLMNQKPEVVLSVVLELTRRGALVSAVSGRRGAALSKMFAFCKRWLSVPRFTRAVLDLATVLVEAYGDEVLDSEAVCGEFLLLKKALAYELRMQEMLMQVSGMIGFITQAHCLTHEGHKRTMLVPGDGSLQDVSAS</sequence>
<protein>
    <recommendedName>
        <fullName evidence="2">U3 small nucleolar RNA-associated protein 15 homolog</fullName>
    </recommendedName>
</protein>
<dbReference type="EMBL" id="OB661247">
    <property type="protein sequence ID" value="CAD7227761.1"/>
    <property type="molecule type" value="Genomic_DNA"/>
</dbReference>
<dbReference type="PANTHER" id="PTHR19924">
    <property type="entry name" value="UTP15 U3 SMALL NUCLEOLAR RNA-ASSOCIATED PROTEIN 15 FAMILY MEMBER"/>
    <property type="match status" value="1"/>
</dbReference>
<dbReference type="Pfam" id="PF09384">
    <property type="entry name" value="UTP15_C"/>
    <property type="match status" value="1"/>
</dbReference>
<proteinExistence type="predicted"/>
<reference evidence="9" key="1">
    <citation type="submission" date="2020-11" db="EMBL/GenBank/DDBJ databases">
        <authorList>
            <person name="Tran Van P."/>
        </authorList>
    </citation>
    <scope>NUCLEOTIDE SEQUENCE</scope>
</reference>
<dbReference type="GO" id="GO:0045943">
    <property type="term" value="P:positive regulation of transcription by RNA polymerase I"/>
    <property type="evidence" value="ECO:0007669"/>
    <property type="project" value="TreeGrafter"/>
</dbReference>
<comment type="subcellular location">
    <subcellularLocation>
        <location evidence="1">Nucleus</location>
        <location evidence="1">Nucleolus</location>
    </subcellularLocation>
</comment>
<dbReference type="InterPro" id="IPR018983">
    <property type="entry name" value="U3_snoRNA-assocProt_15_C"/>
</dbReference>
<evidence type="ECO:0000256" key="7">
    <source>
        <dbReference type="ARBA" id="ARBA00045437"/>
    </source>
</evidence>
<dbReference type="Gene3D" id="2.130.10.10">
    <property type="entry name" value="YVTN repeat-like/Quinoprotein amine dehydrogenase"/>
    <property type="match status" value="1"/>
</dbReference>
<evidence type="ECO:0000256" key="3">
    <source>
        <dbReference type="ARBA" id="ARBA00022552"/>
    </source>
</evidence>
<evidence type="ECO:0000256" key="5">
    <source>
        <dbReference type="ARBA" id="ARBA00022737"/>
    </source>
</evidence>
<evidence type="ECO:0000313" key="9">
    <source>
        <dbReference type="EMBL" id="CAD7227761.1"/>
    </source>
</evidence>
<evidence type="ECO:0000256" key="6">
    <source>
        <dbReference type="ARBA" id="ARBA00023242"/>
    </source>
</evidence>
<keyword evidence="4" id="KW-0853">WD repeat</keyword>
<keyword evidence="5" id="KW-0677">Repeat</keyword>
<dbReference type="Pfam" id="PF00400">
    <property type="entry name" value="WD40"/>
    <property type="match status" value="2"/>
</dbReference>
<dbReference type="GO" id="GO:0005730">
    <property type="term" value="C:nucleolus"/>
    <property type="evidence" value="ECO:0007669"/>
    <property type="project" value="UniProtKB-SubCell"/>
</dbReference>
<dbReference type="SMART" id="SM00320">
    <property type="entry name" value="WD40"/>
    <property type="match status" value="2"/>
</dbReference>
<evidence type="ECO:0000256" key="2">
    <source>
        <dbReference type="ARBA" id="ARBA00018260"/>
    </source>
</evidence>
<accession>A0A7R8WF44</accession>
<dbReference type="OrthoDB" id="431715at2759"/>
<dbReference type="InterPro" id="IPR015943">
    <property type="entry name" value="WD40/YVTN_repeat-like_dom_sf"/>
</dbReference>
<keyword evidence="6" id="KW-0539">Nucleus</keyword>
<feature type="domain" description="U3 small nucleolar RNA-associated protein 15 C-terminal" evidence="8">
    <location>
        <begin position="176"/>
        <end position="277"/>
    </location>
</feature>
<dbReference type="AlphaFoldDB" id="A0A7R8WF44"/>
<evidence type="ECO:0000259" key="8">
    <source>
        <dbReference type="Pfam" id="PF09384"/>
    </source>
</evidence>
<dbReference type="GO" id="GO:0006364">
    <property type="term" value="P:rRNA processing"/>
    <property type="evidence" value="ECO:0007669"/>
    <property type="project" value="UniProtKB-KW"/>
</dbReference>
<comment type="function">
    <text evidence="7">Ribosome biogenesis factor. Involved in nucleolar processing of pre-18S ribosomal RNA. Required for optimal pre-ribosomal RNA transcription by RNA polymerase I. Part of the small subunit (SSU) processome, first precursor of the small eukaryotic ribosomal subunit. During the assembly of the SSU processome in the nucleolus, many ribosome biogenesis factors, an RNA chaperone and ribosomal proteins associate with the nascent pre-rRNA and work in concert to generate RNA folding, modifications, rearrangements and cleavage as well as targeted degradation of pre-ribosomal RNA by the RNA exosome.</text>
</comment>
<dbReference type="InterPro" id="IPR036322">
    <property type="entry name" value="WD40_repeat_dom_sf"/>
</dbReference>
<organism evidence="9">
    <name type="scientific">Cyprideis torosa</name>
    <dbReference type="NCBI Taxonomy" id="163714"/>
    <lineage>
        <taxon>Eukaryota</taxon>
        <taxon>Metazoa</taxon>
        <taxon>Ecdysozoa</taxon>
        <taxon>Arthropoda</taxon>
        <taxon>Crustacea</taxon>
        <taxon>Oligostraca</taxon>
        <taxon>Ostracoda</taxon>
        <taxon>Podocopa</taxon>
        <taxon>Podocopida</taxon>
        <taxon>Cytherocopina</taxon>
        <taxon>Cytheroidea</taxon>
        <taxon>Cytherideidae</taxon>
        <taxon>Cyprideis</taxon>
    </lineage>
</organism>